<keyword evidence="2" id="KW-1185">Reference proteome</keyword>
<evidence type="ECO:0000313" key="1">
    <source>
        <dbReference type="EMBL" id="OLN86799.1"/>
    </source>
</evidence>
<dbReference type="Proteomes" id="UP000186583">
    <property type="component" value="Unassembled WGS sequence"/>
</dbReference>
<gene>
    <name evidence="1" type="ORF">CCHL11_07873</name>
</gene>
<comment type="caution">
    <text evidence="1">The sequence shown here is derived from an EMBL/GenBank/DDBJ whole genome shotgun (WGS) entry which is preliminary data.</text>
</comment>
<sequence length="163" mass="18426">MHAVIYRTSRPSTGPYRRHPILPRLPFCLGRHRHSSQAIDFELHSLPPVVDSVSSTSLALVHDSTGQDPEGSILMVLLATMGMVLLAAGQDLCLQRRNVNDSSPVCLSPKMRSRERNIWLERPVSCRLTNPDLSYNIVTEEEYGFRLCLVSVHVHYIYWAKAC</sequence>
<name>A0A1Q8RR43_9PEZI</name>
<dbReference type="EMBL" id="MPGH01000109">
    <property type="protein sequence ID" value="OLN86799.1"/>
    <property type="molecule type" value="Genomic_DNA"/>
</dbReference>
<dbReference type="AlphaFoldDB" id="A0A1Q8RR43"/>
<accession>A0A1Q8RR43</accession>
<evidence type="ECO:0000313" key="2">
    <source>
        <dbReference type="Proteomes" id="UP000186583"/>
    </source>
</evidence>
<proteinExistence type="predicted"/>
<organism evidence="1 2">
    <name type="scientific">Colletotrichum chlorophyti</name>
    <dbReference type="NCBI Taxonomy" id="708187"/>
    <lineage>
        <taxon>Eukaryota</taxon>
        <taxon>Fungi</taxon>
        <taxon>Dikarya</taxon>
        <taxon>Ascomycota</taxon>
        <taxon>Pezizomycotina</taxon>
        <taxon>Sordariomycetes</taxon>
        <taxon>Hypocreomycetidae</taxon>
        <taxon>Glomerellales</taxon>
        <taxon>Glomerellaceae</taxon>
        <taxon>Colletotrichum</taxon>
    </lineage>
</organism>
<protein>
    <submittedName>
        <fullName evidence="1">Uncharacterized protein</fullName>
    </submittedName>
</protein>
<reference evidence="1 2" key="1">
    <citation type="submission" date="2016-11" db="EMBL/GenBank/DDBJ databases">
        <title>Draft Genome Assembly of Colletotrichum chlorophyti a pathogen of herbaceous plants.</title>
        <authorList>
            <person name="Gan P."/>
            <person name="Narusaka M."/>
            <person name="Tsushima A."/>
            <person name="Narusaka Y."/>
            <person name="Takano Y."/>
            <person name="Shirasu K."/>
        </authorList>
    </citation>
    <scope>NUCLEOTIDE SEQUENCE [LARGE SCALE GENOMIC DNA]</scope>
    <source>
        <strain evidence="1 2">NTL11</strain>
    </source>
</reference>